<evidence type="ECO:0000313" key="3">
    <source>
        <dbReference type="Proteomes" id="UP000005254"/>
    </source>
</evidence>
<dbReference type="GeneID" id="99647253"/>
<evidence type="ECO:0000313" key="2">
    <source>
        <dbReference type="EMBL" id="AFQ04186.1"/>
    </source>
</evidence>
<dbReference type="GO" id="GO:0003677">
    <property type="term" value="F:DNA binding"/>
    <property type="evidence" value="ECO:0007669"/>
    <property type="project" value="UniProtKB-KW"/>
</dbReference>
<reference evidence="2 3" key="1">
    <citation type="journal article" date="2012" name="J. Bacteriol.">
        <title>Draft Genome Sequences of Four Axenic Mycoplasma genitalium Strains Isolated from Denmark, Japan, and Australia.</title>
        <authorList>
            <person name="McGowin C.L."/>
            <person name="Ma L."/>
            <person name="Jensen J.S."/>
            <person name="Mancuso M.M."/>
            <person name="Hamasuna R."/>
            <person name="Adegboye D."/>
            <person name="Martin D.H."/>
        </authorList>
    </citation>
    <scope>NUCLEOTIDE SEQUENCE [LARGE SCALE GENOMIC DNA]</scope>
    <source>
        <strain evidence="2 3">M6320</strain>
    </source>
</reference>
<dbReference type="Gene3D" id="4.10.520.10">
    <property type="entry name" value="IHF-like DNA-binding proteins"/>
    <property type="match status" value="1"/>
</dbReference>
<dbReference type="Proteomes" id="UP000005254">
    <property type="component" value="Chromosome"/>
</dbReference>
<name>A0ABC7ZJQ7_MYCGT</name>
<dbReference type="AlphaFoldDB" id="A0ABC7ZJQ7"/>
<dbReference type="InterPro" id="IPR000119">
    <property type="entry name" value="Hist_DNA-bd"/>
</dbReference>
<sequence>MEKTSNTSKPLSRSEINKIIAVATGIKEKKIKEIFKYLNTLLLNELVSRSVCILPENLGKLRITIRNARYQKDMQTGEIRHIPPKPLVRYSPSKTIKETAAKVRWKYAD</sequence>
<organism evidence="2 3">
    <name type="scientific">Mycoplasmoides genitalium M6320</name>
    <dbReference type="NCBI Taxonomy" id="662945"/>
    <lineage>
        <taxon>Bacteria</taxon>
        <taxon>Bacillati</taxon>
        <taxon>Mycoplasmatota</taxon>
        <taxon>Mycoplasmoidales</taxon>
        <taxon>Mycoplasmoidaceae</taxon>
        <taxon>Mycoplasmoides</taxon>
    </lineage>
</organism>
<dbReference type="Pfam" id="PF00216">
    <property type="entry name" value="Bac_DNA_binding"/>
    <property type="match status" value="1"/>
</dbReference>
<dbReference type="SMR" id="A0ABC7ZJQ7"/>
<evidence type="ECO:0000256" key="1">
    <source>
        <dbReference type="RuleBase" id="RU003939"/>
    </source>
</evidence>
<comment type="similarity">
    <text evidence="1">Belongs to the bacterial histone-like protein family.</text>
</comment>
<dbReference type="SUPFAM" id="SSF47729">
    <property type="entry name" value="IHF-like DNA-binding proteins"/>
    <property type="match status" value="1"/>
</dbReference>
<dbReference type="SMART" id="SM00411">
    <property type="entry name" value="BHL"/>
    <property type="match status" value="1"/>
</dbReference>
<protein>
    <submittedName>
        <fullName evidence="2">DNA-binding protein HU</fullName>
    </submittedName>
</protein>
<dbReference type="KEGG" id="mgx:CM1_02150"/>
<dbReference type="RefSeq" id="WP_009885811.1">
    <property type="nucleotide sequence ID" value="NC_018497.1"/>
</dbReference>
<accession>A0ABC7ZJQ7</accession>
<dbReference type="InterPro" id="IPR010992">
    <property type="entry name" value="IHF-like_DNA-bd_dom_sf"/>
</dbReference>
<keyword evidence="2" id="KW-0238">DNA-binding</keyword>
<dbReference type="EMBL" id="CP003772">
    <property type="protein sequence ID" value="AFQ04186.1"/>
    <property type="molecule type" value="Genomic_DNA"/>
</dbReference>
<proteinExistence type="inferred from homology"/>
<gene>
    <name evidence="2" type="ORF">CM1_02150</name>
</gene>